<name>A0A9Q1K893_9CARY</name>
<dbReference type="Proteomes" id="UP001153076">
    <property type="component" value="Unassembled WGS sequence"/>
</dbReference>
<organism evidence="2 3">
    <name type="scientific">Carnegiea gigantea</name>
    <dbReference type="NCBI Taxonomy" id="171969"/>
    <lineage>
        <taxon>Eukaryota</taxon>
        <taxon>Viridiplantae</taxon>
        <taxon>Streptophyta</taxon>
        <taxon>Embryophyta</taxon>
        <taxon>Tracheophyta</taxon>
        <taxon>Spermatophyta</taxon>
        <taxon>Magnoliopsida</taxon>
        <taxon>eudicotyledons</taxon>
        <taxon>Gunneridae</taxon>
        <taxon>Pentapetalae</taxon>
        <taxon>Caryophyllales</taxon>
        <taxon>Cactineae</taxon>
        <taxon>Cactaceae</taxon>
        <taxon>Cactoideae</taxon>
        <taxon>Echinocereeae</taxon>
        <taxon>Carnegiea</taxon>
    </lineage>
</organism>
<keyword evidence="3" id="KW-1185">Reference proteome</keyword>
<evidence type="ECO:0000313" key="3">
    <source>
        <dbReference type="Proteomes" id="UP001153076"/>
    </source>
</evidence>
<evidence type="ECO:0000256" key="1">
    <source>
        <dbReference type="SAM" id="MobiDB-lite"/>
    </source>
</evidence>
<dbReference type="EMBL" id="JAKOGI010000247">
    <property type="protein sequence ID" value="KAJ8438623.1"/>
    <property type="molecule type" value="Genomic_DNA"/>
</dbReference>
<evidence type="ECO:0000313" key="2">
    <source>
        <dbReference type="EMBL" id="KAJ8438623.1"/>
    </source>
</evidence>
<feature type="compositionally biased region" description="Basic and acidic residues" evidence="1">
    <location>
        <begin position="1"/>
        <end position="15"/>
    </location>
</feature>
<proteinExistence type="predicted"/>
<sequence>MKATTHEPEPIRGLEYELTPVRTEIDVPKTSQAPSRTEMPEGSLKRNMTSGEHKTASLPLGIRWYEKHEESSRPHYFEEQGERDHRNFEERKGINVNWDMEVITTTARGMDREELNASSMDIISLTCLNKLRYEVKNLELLRAPIIKFGGQATHPLKTKTKAIRGSEDGKRMLPCQLEIAKWGRHN</sequence>
<feature type="region of interest" description="Disordered" evidence="1">
    <location>
        <begin position="1"/>
        <end position="52"/>
    </location>
</feature>
<comment type="caution">
    <text evidence="2">The sequence shown here is derived from an EMBL/GenBank/DDBJ whole genome shotgun (WGS) entry which is preliminary data.</text>
</comment>
<reference evidence="2" key="1">
    <citation type="submission" date="2022-04" db="EMBL/GenBank/DDBJ databases">
        <title>Carnegiea gigantea Genome sequencing and assembly v2.</title>
        <authorList>
            <person name="Copetti D."/>
            <person name="Sanderson M.J."/>
            <person name="Burquez A."/>
            <person name="Wojciechowski M.F."/>
        </authorList>
    </citation>
    <scope>NUCLEOTIDE SEQUENCE</scope>
    <source>
        <strain evidence="2">SGP5-SGP5p</strain>
        <tissue evidence="2">Aerial part</tissue>
    </source>
</reference>
<dbReference type="AlphaFoldDB" id="A0A9Q1K893"/>
<gene>
    <name evidence="2" type="ORF">Cgig2_017961</name>
</gene>
<protein>
    <submittedName>
        <fullName evidence="2">Uncharacterized protein</fullName>
    </submittedName>
</protein>
<accession>A0A9Q1K893</accession>